<reference evidence="1" key="1">
    <citation type="journal article" date="2018" name="Virology">
        <title>A giant virus infecting green algae encodes key fermentation genes.</title>
        <authorList>
            <person name="Schvarcz C.R."/>
            <person name="Steward G.F."/>
        </authorList>
    </citation>
    <scope>NUCLEOTIDE SEQUENCE [LARGE SCALE GENOMIC DNA]</scope>
</reference>
<name>A0A2P0VP64_9VIRU</name>
<keyword evidence="2" id="KW-1185">Reference proteome</keyword>
<sequence length="117" mass="13123">MAEGNDVAAVIKGVMEKIIMSNPKGQHAYVSPDEVKRIITMINNYPATPVKRAKVFAPRYPDLVEQCPSLFQMACRGGMNLEMLDFMVNAAKDKDEEEGKEKVGQMLAMKYLKPENE</sequence>
<evidence type="ECO:0000313" key="1">
    <source>
        <dbReference type="EMBL" id="AUF82687.1"/>
    </source>
</evidence>
<dbReference type="EMBL" id="KY322437">
    <property type="protein sequence ID" value="AUF82687.1"/>
    <property type="molecule type" value="Genomic_DNA"/>
</dbReference>
<accession>A0A2P0VP64</accession>
<evidence type="ECO:0000313" key="2">
    <source>
        <dbReference type="Proteomes" id="UP000244773"/>
    </source>
</evidence>
<organism evidence="1">
    <name type="scientific">Tetraselmis virus 1</name>
    <dbReference type="NCBI Taxonomy" id="2060617"/>
    <lineage>
        <taxon>Viruses</taxon>
        <taxon>Varidnaviria</taxon>
        <taxon>Bamfordvirae</taxon>
        <taxon>Nucleocytoviricota</taxon>
        <taxon>Megaviricetes</taxon>
        <taxon>Imitervirales</taxon>
        <taxon>Allomimiviridae</taxon>
        <taxon>Oceanusvirus</taxon>
        <taxon>Oceanusvirus kaneohense</taxon>
    </lineage>
</organism>
<protein>
    <submittedName>
        <fullName evidence="1">Uncharacterized protein</fullName>
    </submittedName>
</protein>
<proteinExistence type="predicted"/>
<dbReference type="Proteomes" id="UP000244773">
    <property type="component" value="Segment"/>
</dbReference>
<gene>
    <name evidence="1" type="ORF">TetV_605</name>
</gene>